<gene>
    <name evidence="2" type="primary">Necator_chrX.g26280</name>
    <name evidence="2" type="ORF">RB195_026114</name>
</gene>
<feature type="region of interest" description="Disordered" evidence="1">
    <location>
        <begin position="46"/>
        <end position="113"/>
    </location>
</feature>
<feature type="compositionally biased region" description="Basic and acidic residues" evidence="1">
    <location>
        <begin position="85"/>
        <end position="96"/>
    </location>
</feature>
<name>A0ABR1EVI6_NECAM</name>
<organism evidence="2 3">
    <name type="scientific">Necator americanus</name>
    <name type="common">Human hookworm</name>
    <dbReference type="NCBI Taxonomy" id="51031"/>
    <lineage>
        <taxon>Eukaryota</taxon>
        <taxon>Metazoa</taxon>
        <taxon>Ecdysozoa</taxon>
        <taxon>Nematoda</taxon>
        <taxon>Chromadorea</taxon>
        <taxon>Rhabditida</taxon>
        <taxon>Rhabditina</taxon>
        <taxon>Rhabditomorpha</taxon>
        <taxon>Strongyloidea</taxon>
        <taxon>Ancylostomatidae</taxon>
        <taxon>Bunostominae</taxon>
        <taxon>Necator</taxon>
    </lineage>
</organism>
<feature type="compositionally biased region" description="Basic residues" evidence="1">
    <location>
        <begin position="104"/>
        <end position="113"/>
    </location>
</feature>
<evidence type="ECO:0000313" key="3">
    <source>
        <dbReference type="Proteomes" id="UP001303046"/>
    </source>
</evidence>
<dbReference type="Proteomes" id="UP001303046">
    <property type="component" value="Unassembled WGS sequence"/>
</dbReference>
<evidence type="ECO:0000256" key="1">
    <source>
        <dbReference type="SAM" id="MobiDB-lite"/>
    </source>
</evidence>
<proteinExistence type="predicted"/>
<sequence length="113" mass="12530">MDQSHVQTFAVKSPAGNFKAPVSSTFTAGNFFRLILTDANNNIISDANISSEGTNSNGHNEFREDRASNSPKNASAQIFRMKKKNGSDEKYDRCEESSSESSPKRGKFVRFED</sequence>
<comment type="caution">
    <text evidence="2">The sequence shown here is derived from an EMBL/GenBank/DDBJ whole genome shotgun (WGS) entry which is preliminary data.</text>
</comment>
<dbReference type="EMBL" id="JAVFWL010000006">
    <property type="protein sequence ID" value="KAK6766634.1"/>
    <property type="molecule type" value="Genomic_DNA"/>
</dbReference>
<protein>
    <submittedName>
        <fullName evidence="2">Uncharacterized protein</fullName>
    </submittedName>
</protein>
<reference evidence="2 3" key="1">
    <citation type="submission" date="2023-08" db="EMBL/GenBank/DDBJ databases">
        <title>A Necator americanus chromosomal reference genome.</title>
        <authorList>
            <person name="Ilik V."/>
            <person name="Petrzelkova K.J."/>
            <person name="Pardy F."/>
            <person name="Fuh T."/>
            <person name="Niatou-Singa F.S."/>
            <person name="Gouil Q."/>
            <person name="Baker L."/>
            <person name="Ritchie M.E."/>
            <person name="Jex A.R."/>
            <person name="Gazzola D."/>
            <person name="Li H."/>
            <person name="Toshio Fujiwara R."/>
            <person name="Zhan B."/>
            <person name="Aroian R.V."/>
            <person name="Pafco B."/>
            <person name="Schwarz E.M."/>
        </authorList>
    </citation>
    <scope>NUCLEOTIDE SEQUENCE [LARGE SCALE GENOMIC DNA]</scope>
    <source>
        <strain evidence="2 3">Aroian</strain>
        <tissue evidence="2">Whole animal</tissue>
    </source>
</reference>
<keyword evidence="3" id="KW-1185">Reference proteome</keyword>
<accession>A0ABR1EVI6</accession>
<evidence type="ECO:0000313" key="2">
    <source>
        <dbReference type="EMBL" id="KAK6766634.1"/>
    </source>
</evidence>